<dbReference type="NCBIfam" id="NF033679">
    <property type="entry name" value="DNRLRE_dom"/>
    <property type="match status" value="1"/>
</dbReference>
<comment type="caution">
    <text evidence="2">The sequence shown here is derived from an EMBL/GenBank/DDBJ whole genome shotgun (WGS) entry which is preliminary data.</text>
</comment>
<feature type="compositionally biased region" description="Polar residues" evidence="1">
    <location>
        <begin position="557"/>
        <end position="570"/>
    </location>
</feature>
<reference evidence="2 3" key="1">
    <citation type="journal article" date="2012" name="Genome Biol.">
        <title>Genome and low-iron response of an oceanic diatom adapted to chronic iron limitation.</title>
        <authorList>
            <person name="Lommer M."/>
            <person name="Specht M."/>
            <person name="Roy A.S."/>
            <person name="Kraemer L."/>
            <person name="Andreson R."/>
            <person name="Gutowska M.A."/>
            <person name="Wolf J."/>
            <person name="Bergner S.V."/>
            <person name="Schilhabel M.B."/>
            <person name="Klostermeier U.C."/>
            <person name="Beiko R.G."/>
            <person name="Rosenstiel P."/>
            <person name="Hippler M."/>
            <person name="Laroche J."/>
        </authorList>
    </citation>
    <scope>NUCLEOTIDE SEQUENCE [LARGE SCALE GENOMIC DNA]</scope>
    <source>
        <strain evidence="2 3">CCMP1005</strain>
    </source>
</reference>
<evidence type="ECO:0000313" key="3">
    <source>
        <dbReference type="Proteomes" id="UP000266841"/>
    </source>
</evidence>
<feature type="region of interest" description="Disordered" evidence="1">
    <location>
        <begin position="58"/>
        <end position="114"/>
    </location>
</feature>
<organism evidence="2 3">
    <name type="scientific">Thalassiosira oceanica</name>
    <name type="common">Marine diatom</name>
    <dbReference type="NCBI Taxonomy" id="159749"/>
    <lineage>
        <taxon>Eukaryota</taxon>
        <taxon>Sar</taxon>
        <taxon>Stramenopiles</taxon>
        <taxon>Ochrophyta</taxon>
        <taxon>Bacillariophyta</taxon>
        <taxon>Coscinodiscophyceae</taxon>
        <taxon>Thalassiosirophycidae</taxon>
        <taxon>Thalassiosirales</taxon>
        <taxon>Thalassiosiraceae</taxon>
        <taxon>Thalassiosira</taxon>
    </lineage>
</organism>
<protein>
    <recommendedName>
        <fullName evidence="4">DNRLRE domain-containing protein</fullName>
    </recommendedName>
</protein>
<evidence type="ECO:0000313" key="2">
    <source>
        <dbReference type="EMBL" id="EJK64252.1"/>
    </source>
</evidence>
<proteinExistence type="predicted"/>
<evidence type="ECO:0000256" key="1">
    <source>
        <dbReference type="SAM" id="MobiDB-lite"/>
    </source>
</evidence>
<dbReference type="AlphaFoldDB" id="K0T1F5"/>
<feature type="compositionally biased region" description="Polar residues" evidence="1">
    <location>
        <begin position="529"/>
        <end position="546"/>
    </location>
</feature>
<feature type="region of interest" description="Disordered" evidence="1">
    <location>
        <begin position="501"/>
        <end position="573"/>
    </location>
</feature>
<name>K0T1F5_THAOC</name>
<dbReference type="EMBL" id="AGNL01017478">
    <property type="protein sequence ID" value="EJK64252.1"/>
    <property type="molecule type" value="Genomic_DNA"/>
</dbReference>
<keyword evidence="3" id="KW-1185">Reference proteome</keyword>
<accession>K0T1F5</accession>
<sequence length="743" mass="81358">MAHGFEEQDMDLGEFALQDRRHDEIRSKTSAILNDCNTFLSNFSDSLRDEESQDALSDIDLDNSSDFGSRDTTGDLILNAPPDPYSNFRANRANDEASKRSPPFRSWGDAPSTTAGARRYKRFTALSSLRERKRAMLGACGLALAVILIIATSIPGSKSASAADGPTPTIDSELSVEVQPVKESFWYLDQDNSGNAKPACRFGNSYPDDSNFELLFGGYLDCCNMFPEACSETIHEVEEWLHENSAPTGEDVNAEAAIAEPTEDHGAIESNSIESVKEEAHQQTGGYWFAGSDAAGRETCLFGRSFPGKLPEHLFDSKDDCCNFFPGFCQIHPMHADAEEPEQLKEPADRWFIGKDAAGKSTCLFGSDYPKGMHMEALFDTKDECCDFSSELCQIKLASLPSTDKVVDDTQPQHPEEATYYWFLGNGIDGKDMCIFSSRYPEEIPAKFLYDTRDECCKAYPAFCNVERWIPSEDGSACIKTKITLSTVSDIPGFVFDTKQECDDHQSSAPEPAIESQSGPAYDDKPMLSSISQSTQADTPVSSSEQPVADYNGEATEPSSHPENSLSSENGGHVLPASVSATIDKSAPDSSFLGMSYVGGTRFVSYLRFDLGDLPKNDVVVKAGLILKQSKDLGEDGTVSKTSSAIRLDVNKITPLVEDWILKDVTWNNGDSFIRGRDLIVSQATYYPGENYFGVEVTSAVTAAIEQGDEYIIFEISNKSSPDILSFTTGFGSELSILSETRL</sequence>
<gene>
    <name evidence="2" type="ORF">THAOC_15033</name>
</gene>
<evidence type="ECO:0008006" key="4">
    <source>
        <dbReference type="Google" id="ProtNLM"/>
    </source>
</evidence>
<dbReference type="Proteomes" id="UP000266841">
    <property type="component" value="Unassembled WGS sequence"/>
</dbReference>